<evidence type="ECO:0000313" key="2">
    <source>
        <dbReference type="EMBL" id="EAT13866.1"/>
    </source>
</evidence>
<name>Q1N5S6_9GAMM</name>
<proteinExistence type="predicted"/>
<gene>
    <name evidence="2" type="ORF">RED65_10749</name>
</gene>
<keyword evidence="3" id="KW-1185">Reference proteome</keyword>
<organism evidence="2 3">
    <name type="scientific">Bermanella marisrubri</name>
    <dbReference type="NCBI Taxonomy" id="207949"/>
    <lineage>
        <taxon>Bacteria</taxon>
        <taxon>Pseudomonadati</taxon>
        <taxon>Pseudomonadota</taxon>
        <taxon>Gammaproteobacteria</taxon>
        <taxon>Oceanospirillales</taxon>
        <taxon>Oceanospirillaceae</taxon>
        <taxon>Bermanella</taxon>
    </lineage>
</organism>
<feature type="transmembrane region" description="Helical" evidence="1">
    <location>
        <begin position="32"/>
        <end position="55"/>
    </location>
</feature>
<dbReference type="STRING" id="207949.RED65_10749"/>
<accession>Q1N5S6</accession>
<evidence type="ECO:0000256" key="1">
    <source>
        <dbReference type="SAM" id="Phobius"/>
    </source>
</evidence>
<keyword evidence="1" id="KW-0472">Membrane</keyword>
<dbReference type="Proteomes" id="UP000004263">
    <property type="component" value="Unassembled WGS sequence"/>
</dbReference>
<dbReference type="AlphaFoldDB" id="Q1N5S6"/>
<evidence type="ECO:0000313" key="3">
    <source>
        <dbReference type="Proteomes" id="UP000004263"/>
    </source>
</evidence>
<dbReference type="EMBL" id="AAQH01000001">
    <property type="protein sequence ID" value="EAT13866.1"/>
    <property type="molecule type" value="Genomic_DNA"/>
</dbReference>
<dbReference type="HOGENOM" id="CLU_2858683_0_0_6"/>
<keyword evidence="1" id="KW-0812">Transmembrane</keyword>
<protein>
    <submittedName>
        <fullName evidence="2">Uncharacterized protein</fullName>
    </submittedName>
</protein>
<keyword evidence="1" id="KW-1133">Transmembrane helix</keyword>
<sequence>MLRWSNILFIVALPTLVISVWAGFRLEDQLAIAWLIVCHIVPVISMLLIKIAYILRLVAISEYM</sequence>
<comment type="caution">
    <text evidence="2">The sequence shown here is derived from an EMBL/GenBank/DDBJ whole genome shotgun (WGS) entry which is preliminary data.</text>
</comment>
<reference evidence="2 3" key="1">
    <citation type="submission" date="2006-03" db="EMBL/GenBank/DDBJ databases">
        <authorList>
            <person name="Pinhassi J."/>
            <person name="Pedros-Alio C."/>
            <person name="Ferriera S."/>
            <person name="Johnson J."/>
            <person name="Kravitz S."/>
            <person name="Halpern A."/>
            <person name="Remington K."/>
            <person name="Beeson K."/>
            <person name="Tran B."/>
            <person name="Rogers Y.-H."/>
            <person name="Friedman R."/>
            <person name="Venter J.C."/>
        </authorList>
    </citation>
    <scope>NUCLEOTIDE SEQUENCE [LARGE SCALE GENOMIC DNA]</scope>
    <source>
        <strain evidence="2 3">RED65</strain>
    </source>
</reference>